<dbReference type="Proteomes" id="UP000020467">
    <property type="component" value="Unassembled WGS sequence"/>
</dbReference>
<dbReference type="GO" id="GO:0005789">
    <property type="term" value="C:endoplasmic reticulum membrane"/>
    <property type="evidence" value="ECO:0007669"/>
    <property type="project" value="UniProtKB-SubCell"/>
</dbReference>
<dbReference type="InterPro" id="IPR004888">
    <property type="entry name" value="Glycoside_hydrolase_63"/>
</dbReference>
<dbReference type="InterPro" id="IPR054491">
    <property type="entry name" value="MGH1-like_GH"/>
</dbReference>
<dbReference type="eggNOG" id="ENOG502S06X">
    <property type="taxonomic scope" value="Eukaryota"/>
</dbReference>
<keyword evidence="4" id="KW-0325">Glycoprotein</keyword>
<evidence type="ECO:0000313" key="7">
    <source>
        <dbReference type="Proteomes" id="UP000020467"/>
    </source>
</evidence>
<sequence length="619" mass="69882">MASPNPSSMFQPDLKILPWSRRGSFLSLSRTARLAPPLNLAPQTDLYLVSQCVALSVPMFALRPLPGGLGLNEPPGFHDSPLPTTIKATVPSIQWSFESKTVCEATLQDLRSIRLRGNVPLAFDSDVRSDPSVYMGMYVFERPPHDGLKAGVEVTYKTFSGYRFLPAKGYLTTVNGQTNAFRVNRRIQIQGTDEDPQWELIIHELDVRENMPQMTWKENSCKLAIEDAKNTTFESMERKTAKEFDDFVLSLCPWAGGKPTEADVLASYVTWTSMVRAEHKFTKEAILMSKLWMNKVWSWDHCFNALAIATLDQQLGLDQLTVVFDHQAPDGRLPDSVDWQNIEWGFTKPPIQGWALSRLLTQFPDMSDAKLQPLYDATARLTDFWMDTRRGDTSRLPFWAHGNDSGWDNSTAFDSTPMVVGPDLAAYLLLQASCLEQVAKRLRRDSESEKWSNMRDLLTNALIEELWDGESFLLKNAITGETLKTTALLQFMPLAAARHLPDEVVDKMVTSIMSKHLSEWGLATEELSSPHYESDGYWRGPIWAPSTHLVESGLRDAGRIDMANEISTRFLRLCEKSGFAENFDAITGEGLRDLSYTWTSAVYLVMRREAVERDNAQLS</sequence>
<dbReference type="AlphaFoldDB" id="A0A010S1F3"/>
<comment type="catalytic activity">
    <reaction evidence="4">
        <text>N(4)-(alpha-D-Glc-(1-&gt;2)-alpha-D-Glc-(1-&gt;3)-alpha-D-Glc-(1-&gt;3)-alpha-D-Man-(1-&gt;2)-alpha-D-Man-(1-&gt;2)-alpha-D-Man-(1-&gt;3)-[alpha-D-Man-(1-&gt;2)-alpha-D-Man-(1-&gt;3)-[alpha-D-Man-(1-&gt;2)-alpha-D-Man-(1-&gt;6)]-alpha-D-Man-(1-&gt;6)]-beta-D-Man-(1-&gt;4)-beta-D-GlcNAc-(1-&gt;4)-beta-D-GlcNAc)-L-asparaginyl-[protein] + H2O = N(4)-(alpha-D-Glc-(1-&gt;3)-alpha-D-Glc-(1-&gt;3)-alpha-D-Man-(1-&gt;2)-alpha-D-Man-(1-&gt;2)-alpha-D-Man-(1-&gt;3)-[alpha-D-Man-(1-&gt;2)-alpha-D-Man-(1-&gt;3)-[alpha-D-Man-(1-&gt;2)-alpha-D-Man-(1-&gt;6)]-alpha-D-Man-(1-&gt;6)]-beta-D-Man-(1-&gt;4)-beta-D-GlcNAc-(1-&gt;4)-beta-D-GlcNAc)-L-asparaginyl-[protein] + beta-D-glucose</text>
        <dbReference type="Rhea" id="RHEA:55988"/>
        <dbReference type="Rhea" id="RHEA-COMP:12806"/>
        <dbReference type="Rhea" id="RHEA-COMP:14355"/>
        <dbReference type="ChEBI" id="CHEBI:15377"/>
        <dbReference type="ChEBI" id="CHEBI:15903"/>
        <dbReference type="ChEBI" id="CHEBI:59082"/>
        <dbReference type="ChEBI" id="CHEBI:132537"/>
        <dbReference type="EC" id="3.2.1.106"/>
    </reaction>
</comment>
<evidence type="ECO:0000313" key="6">
    <source>
        <dbReference type="EMBL" id="EXF84434.1"/>
    </source>
</evidence>
<proteinExistence type="inferred from homology"/>
<dbReference type="GO" id="GO:0009311">
    <property type="term" value="P:oligosaccharide metabolic process"/>
    <property type="evidence" value="ECO:0007669"/>
    <property type="project" value="UniProtKB-UniRule"/>
</dbReference>
<comment type="pathway">
    <text evidence="4">Glycan metabolism; N-glycan degradation.</text>
</comment>
<dbReference type="Gene3D" id="1.50.10.10">
    <property type="match status" value="1"/>
</dbReference>
<keyword evidence="4" id="KW-0256">Endoplasmic reticulum</keyword>
<dbReference type="Pfam" id="PF22422">
    <property type="entry name" value="MGH1-like_GH"/>
    <property type="match status" value="1"/>
</dbReference>
<dbReference type="GO" id="GO:0004573">
    <property type="term" value="F:Glc3Man9GlcNAc2 oligosaccharide glucosidase activity"/>
    <property type="evidence" value="ECO:0007669"/>
    <property type="project" value="UniProtKB-UniRule"/>
</dbReference>
<accession>A0A010S1F3</accession>
<evidence type="ECO:0000259" key="5">
    <source>
        <dbReference type="Pfam" id="PF22422"/>
    </source>
</evidence>
<dbReference type="STRING" id="1445577.A0A010S1F3"/>
<keyword evidence="3 4" id="KW-0326">Glycosidase</keyword>
<dbReference type="EC" id="3.2.1.106" evidence="4"/>
<organism evidence="6 7">
    <name type="scientific">Colletotrichum fioriniae PJ7</name>
    <dbReference type="NCBI Taxonomy" id="1445577"/>
    <lineage>
        <taxon>Eukaryota</taxon>
        <taxon>Fungi</taxon>
        <taxon>Dikarya</taxon>
        <taxon>Ascomycota</taxon>
        <taxon>Pezizomycotina</taxon>
        <taxon>Sordariomycetes</taxon>
        <taxon>Hypocreomycetidae</taxon>
        <taxon>Glomerellales</taxon>
        <taxon>Glomerellaceae</taxon>
        <taxon>Colletotrichum</taxon>
        <taxon>Colletotrichum acutatum species complex</taxon>
    </lineage>
</organism>
<dbReference type="PANTHER" id="PTHR10412:SF11">
    <property type="entry name" value="MANNOSYL-OLIGOSACCHARIDE GLUCOSIDASE"/>
    <property type="match status" value="1"/>
</dbReference>
<dbReference type="KEGG" id="cfj:CFIO01_02749"/>
<evidence type="ECO:0000256" key="3">
    <source>
        <dbReference type="ARBA" id="ARBA00023295"/>
    </source>
</evidence>
<protein>
    <recommendedName>
        <fullName evidence="4">Mannosyl-oligosaccharide glucosidase</fullName>
        <ecNumber evidence="4">3.2.1.106</ecNumber>
    </recommendedName>
    <alternativeName>
        <fullName evidence="4">Glucosidase I</fullName>
    </alternativeName>
</protein>
<reference evidence="6 7" key="1">
    <citation type="submission" date="2014-02" db="EMBL/GenBank/DDBJ databases">
        <title>The genome sequence of Colletotrichum fioriniae PJ7.</title>
        <authorList>
            <person name="Baroncelli R."/>
            <person name="Thon M.R."/>
        </authorList>
    </citation>
    <scope>NUCLEOTIDE SEQUENCE [LARGE SCALE GENOMIC DNA]</scope>
    <source>
        <strain evidence="6 7">PJ7</strain>
    </source>
</reference>
<dbReference type="HOGENOM" id="CLU_030429_0_0_1"/>
<comment type="subcellular location">
    <subcellularLocation>
        <location evidence="4">Endoplasmic reticulum membrane</location>
        <topology evidence="4">Single-pass type II membrane protein</topology>
    </subcellularLocation>
</comment>
<keyword evidence="2 4" id="KW-0378">Hydrolase</keyword>
<evidence type="ECO:0000256" key="2">
    <source>
        <dbReference type="ARBA" id="ARBA00022801"/>
    </source>
</evidence>
<dbReference type="InterPro" id="IPR012341">
    <property type="entry name" value="6hp_glycosidase-like_sf"/>
</dbReference>
<dbReference type="PANTHER" id="PTHR10412">
    <property type="entry name" value="MANNOSYL-OLIGOSACCHARIDE GLUCOSIDASE"/>
    <property type="match status" value="1"/>
</dbReference>
<dbReference type="OrthoDB" id="2581368at2759"/>
<name>A0A010S1F3_9PEZI</name>
<dbReference type="EMBL" id="JARH01000168">
    <property type="protein sequence ID" value="EXF84434.1"/>
    <property type="molecule type" value="Genomic_DNA"/>
</dbReference>
<feature type="domain" description="Mannosylglycerate hydrolase MGH1-like glycoside hydrolase" evidence="5">
    <location>
        <begin position="295"/>
        <end position="599"/>
    </location>
</feature>
<evidence type="ECO:0000256" key="1">
    <source>
        <dbReference type="ARBA" id="ARBA00010833"/>
    </source>
</evidence>
<dbReference type="GO" id="GO:0006487">
    <property type="term" value="P:protein N-linked glycosylation"/>
    <property type="evidence" value="ECO:0007669"/>
    <property type="project" value="UniProtKB-UniRule"/>
</dbReference>
<comment type="function">
    <text evidence="4">Cleaves the distal alpha 1,2-linked glucose residue from the Glc(3)Man(9)GlcNAc(2) oligosaccharide precursor.</text>
</comment>
<dbReference type="InterPro" id="IPR008928">
    <property type="entry name" value="6-hairpin_glycosidase_sf"/>
</dbReference>
<comment type="similarity">
    <text evidence="1 4">Belongs to the glycosyl hydrolase 63 family.</text>
</comment>
<dbReference type="SUPFAM" id="SSF48208">
    <property type="entry name" value="Six-hairpin glycosidases"/>
    <property type="match status" value="1"/>
</dbReference>
<comment type="caution">
    <text evidence="6">The sequence shown here is derived from an EMBL/GenBank/DDBJ whole genome shotgun (WGS) entry which is preliminary data.</text>
</comment>
<keyword evidence="7" id="KW-1185">Reference proteome</keyword>
<gene>
    <name evidence="6" type="ORF">CFIO01_02749</name>
</gene>
<evidence type="ECO:0000256" key="4">
    <source>
        <dbReference type="RuleBase" id="RU369107"/>
    </source>
</evidence>